<feature type="domain" description="Metallo-beta-lactamase" evidence="1">
    <location>
        <begin position="134"/>
        <end position="330"/>
    </location>
</feature>
<evidence type="ECO:0000313" key="2">
    <source>
        <dbReference type="EMBL" id="RQX02186.1"/>
    </source>
</evidence>
<dbReference type="Proteomes" id="UP000282312">
    <property type="component" value="Unassembled WGS sequence"/>
</dbReference>
<keyword evidence="2" id="KW-0378">Hydrolase</keyword>
<dbReference type="Gene3D" id="3.60.15.10">
    <property type="entry name" value="Ribonuclease Z/Hydroxyacylglutathione hydrolase-like"/>
    <property type="match status" value="1"/>
</dbReference>
<sequence>MARARSTDVERSLGRRMRGAAGLAALAGLAWVARDVPAALGGRLSGARAERAARSPQFRDGTFHNRVGTRTEPAEPGRNLVRELIFGKQKRRPTAPVPLLRPSTSGQVGAPEAADELNIVWYGHASTLIEIEGRRVLLDPVWSDRCSPSGLVGPRRLHEPPVGIDELPPLDAILISHDHYDHLDMATVRALLAGQSAPFLVPLGVGAHLDRWGVPAERIIELDWSESHQVAGLTITATAAQHFSGRGLRRDGTLWSSWVVAGARRKVFYTGDSGYFGGYAEIGAEHGPFDVTLMQVGAYDRAWPTIHMFPEEAVNAHLDLRGGLFVPVHWATFNLALHDWSEPVDRLWAEAKARDVRLAVPRPGERVVVDEPPAVDGWWQSVA</sequence>
<dbReference type="SUPFAM" id="SSF56281">
    <property type="entry name" value="Metallo-hydrolase/oxidoreductase"/>
    <property type="match status" value="1"/>
</dbReference>
<dbReference type="InterPro" id="IPR001279">
    <property type="entry name" value="Metallo-B-lactamas"/>
</dbReference>
<dbReference type="PANTHER" id="PTHR15032">
    <property type="entry name" value="N-ACYL-PHOSPHATIDYLETHANOLAMINE-HYDROLYZING PHOSPHOLIPASE D"/>
    <property type="match status" value="1"/>
</dbReference>
<keyword evidence="3" id="KW-1185">Reference proteome</keyword>
<proteinExistence type="predicted"/>
<accession>A0A3N9WMV3</accession>
<dbReference type="Pfam" id="PF12706">
    <property type="entry name" value="Lactamase_B_2"/>
    <property type="match status" value="1"/>
</dbReference>
<dbReference type="GO" id="GO:0016787">
    <property type="term" value="F:hydrolase activity"/>
    <property type="evidence" value="ECO:0007669"/>
    <property type="project" value="UniProtKB-KW"/>
</dbReference>
<dbReference type="PANTHER" id="PTHR15032:SF4">
    <property type="entry name" value="N-ACYL-PHOSPHATIDYLETHANOLAMINE-HYDROLYZING PHOSPHOLIPASE D"/>
    <property type="match status" value="1"/>
</dbReference>
<dbReference type="InterPro" id="IPR036866">
    <property type="entry name" value="RibonucZ/Hydroxyglut_hydro"/>
</dbReference>
<evidence type="ECO:0000313" key="3">
    <source>
        <dbReference type="Proteomes" id="UP000282312"/>
    </source>
</evidence>
<evidence type="ECO:0000259" key="1">
    <source>
        <dbReference type="Pfam" id="PF12706"/>
    </source>
</evidence>
<gene>
    <name evidence="2" type="ORF">DLJ59_16150</name>
</gene>
<organism evidence="2 3">
    <name type="scientific">Micromonospora inaquosa</name>
    <dbReference type="NCBI Taxonomy" id="2203716"/>
    <lineage>
        <taxon>Bacteria</taxon>
        <taxon>Bacillati</taxon>
        <taxon>Actinomycetota</taxon>
        <taxon>Actinomycetes</taxon>
        <taxon>Micromonosporales</taxon>
        <taxon>Micromonosporaceae</taxon>
        <taxon>Micromonospora</taxon>
    </lineage>
</organism>
<dbReference type="OrthoDB" id="9805728at2"/>
<reference evidence="2 3" key="1">
    <citation type="submission" date="2018-05" db="EMBL/GenBank/DDBJ databases">
        <title>Micromonospora from Atacama Desert.</title>
        <authorList>
            <person name="Carro L."/>
            <person name="Goodfellow M."/>
            <person name="Klenk H.-P."/>
        </authorList>
    </citation>
    <scope>NUCLEOTIDE SEQUENCE [LARGE SCALE GENOMIC DNA]</scope>
    <source>
        <strain evidence="2 3">LB39</strain>
    </source>
</reference>
<name>A0A3N9WMV3_9ACTN</name>
<dbReference type="RefSeq" id="WP_124773458.1">
    <property type="nucleotide sequence ID" value="NZ_JBEZFR010000004.1"/>
</dbReference>
<dbReference type="GO" id="GO:0005737">
    <property type="term" value="C:cytoplasm"/>
    <property type="evidence" value="ECO:0007669"/>
    <property type="project" value="TreeGrafter"/>
</dbReference>
<dbReference type="EMBL" id="QGSZ01000213">
    <property type="protein sequence ID" value="RQX02186.1"/>
    <property type="molecule type" value="Genomic_DNA"/>
</dbReference>
<comment type="caution">
    <text evidence="2">The sequence shown here is derived from an EMBL/GenBank/DDBJ whole genome shotgun (WGS) entry which is preliminary data.</text>
</comment>
<dbReference type="AlphaFoldDB" id="A0A3N9WMV3"/>
<protein>
    <submittedName>
        <fullName evidence="2">Zn-dependent hydrolase</fullName>
    </submittedName>
</protein>